<evidence type="ECO:0000313" key="2">
    <source>
        <dbReference type="Proteomes" id="UP000197032"/>
    </source>
</evidence>
<gene>
    <name evidence="1" type="ORF">KKC1_31800</name>
</gene>
<dbReference type="InterPro" id="IPR017850">
    <property type="entry name" value="Alkaline_phosphatase_core_sf"/>
</dbReference>
<dbReference type="AlphaFoldDB" id="A0A1Z5HX00"/>
<dbReference type="GO" id="GO:0016787">
    <property type="term" value="F:hydrolase activity"/>
    <property type="evidence" value="ECO:0007669"/>
    <property type="project" value="UniProtKB-ARBA"/>
</dbReference>
<dbReference type="RefSeq" id="WP_192868272.1">
    <property type="nucleotide sequence ID" value="NZ_BDGJ01000197.1"/>
</dbReference>
<keyword evidence="2" id="KW-1185">Reference proteome</keyword>
<evidence type="ECO:0000313" key="1">
    <source>
        <dbReference type="EMBL" id="GAW94062.1"/>
    </source>
</evidence>
<organism evidence="1 2">
    <name type="scientific">Calderihabitans maritimus</name>
    <dbReference type="NCBI Taxonomy" id="1246530"/>
    <lineage>
        <taxon>Bacteria</taxon>
        <taxon>Bacillati</taxon>
        <taxon>Bacillota</taxon>
        <taxon>Clostridia</taxon>
        <taxon>Neomoorellales</taxon>
        <taxon>Calderihabitantaceae</taxon>
        <taxon>Calderihabitans</taxon>
    </lineage>
</organism>
<dbReference type="SUPFAM" id="SSF53649">
    <property type="entry name" value="Alkaline phosphatase-like"/>
    <property type="match status" value="1"/>
</dbReference>
<comment type="caution">
    <text evidence="1">The sequence shown here is derived from an EMBL/GenBank/DDBJ whole genome shotgun (WGS) entry which is preliminary data.</text>
</comment>
<dbReference type="Pfam" id="PF01663">
    <property type="entry name" value="Phosphodiest"/>
    <property type="match status" value="1"/>
</dbReference>
<proteinExistence type="predicted"/>
<reference evidence="2" key="1">
    <citation type="journal article" date="2017" name="Appl. Environ. Microbiol.">
        <title>Genomic Analysis of Calderihabitans maritimus KKC1, a Thermophilic, Hydrogenogenic, Carboxydotrophic Bacterium Isolated from Marine Sediment.</title>
        <authorList>
            <person name="Omae K."/>
            <person name="Yoneda Y."/>
            <person name="Fukuyama Y."/>
            <person name="Yoshida T."/>
            <person name="Sako Y."/>
        </authorList>
    </citation>
    <scope>NUCLEOTIDE SEQUENCE [LARGE SCALE GENOMIC DNA]</scope>
    <source>
        <strain evidence="2">KKC1</strain>
    </source>
</reference>
<dbReference type="InterPro" id="IPR002591">
    <property type="entry name" value="Phosphodiest/P_Trfase"/>
</dbReference>
<dbReference type="PANTHER" id="PTHR10151:SF120">
    <property type="entry name" value="BIS(5'-ADENOSYL)-TRIPHOSPHATASE"/>
    <property type="match status" value="1"/>
</dbReference>
<name>A0A1Z5HX00_9FIRM</name>
<sequence length="430" mass="49860">MFFKRNREARTFVLGIDGLPYSLVQEKFKKGEMPNLAAIAKEGQCKRINSVYPTISSVAWASYMTGKNPAEHGIFGFVDREPNPFRIKIPTGADRKAETLWHRLSKQGKRVIVINVPVTYPPEPVNGIITSGFLCMDIDKSSYPKEFNSYLKERGYIIDVDSWLAREDKKKFMQELHRAMDKRFEIAFELMEKEKWDFFQLHIMETDRLMHFFWDDIEQEGEFTPEINRFFAKLDNYVGELNDKLSENDRLLILSDHGFCGIKYEVQLNTWLEREGLLKFEPGEKKELANYHPDSLCYSLLPGRIYINLEGREEKGTVKEADYEKVRQQIKERLFTLKDPETGQPVIDKVFFREEIYQGPYLDNAADIIAHPVNGYDLKGRTGMDQIFERSPLNGMHTCADALIVGKNIDLTKTESIIDIFDVLVSNSES</sequence>
<accession>A0A1Z5HX00</accession>
<dbReference type="Gene3D" id="3.40.720.10">
    <property type="entry name" value="Alkaline Phosphatase, subunit A"/>
    <property type="match status" value="1"/>
</dbReference>
<dbReference type="PANTHER" id="PTHR10151">
    <property type="entry name" value="ECTONUCLEOTIDE PYROPHOSPHATASE/PHOSPHODIESTERASE"/>
    <property type="match status" value="1"/>
</dbReference>
<protein>
    <submittedName>
        <fullName evidence="1">Type I phosphodiesterase/nucleotide pyrophosphatase</fullName>
    </submittedName>
</protein>
<dbReference type="EMBL" id="BDGJ01000197">
    <property type="protein sequence ID" value="GAW94062.1"/>
    <property type="molecule type" value="Genomic_DNA"/>
</dbReference>
<dbReference type="Proteomes" id="UP000197032">
    <property type="component" value="Unassembled WGS sequence"/>
</dbReference>